<evidence type="ECO:0000313" key="2">
    <source>
        <dbReference type="Proteomes" id="UP000251889"/>
    </source>
</evidence>
<accession>A0A364Y2Q4</accession>
<gene>
    <name evidence="1" type="ORF">DQQ10_12120</name>
</gene>
<dbReference type="Proteomes" id="UP000251889">
    <property type="component" value="Unassembled WGS sequence"/>
</dbReference>
<dbReference type="AlphaFoldDB" id="A0A364Y2Q4"/>
<evidence type="ECO:0000313" key="1">
    <source>
        <dbReference type="EMBL" id="RAW00979.1"/>
    </source>
</evidence>
<proteinExistence type="predicted"/>
<dbReference type="EMBL" id="QMFY01000005">
    <property type="protein sequence ID" value="RAW00979.1"/>
    <property type="molecule type" value="Genomic_DNA"/>
</dbReference>
<protein>
    <submittedName>
        <fullName evidence="1">Uncharacterized protein</fullName>
    </submittedName>
</protein>
<sequence>MSLALLMSACDEEEVKIEEIEKPVITPNIDPDPEHDLYITYDESIEGVWTPKYVDPSGKVTLLGDGKRSAQTTDMYVDEDRNVIIVGTATDSERMSYPVIWKNSEPTLLTDTTLHRYASAQGMRIHGDDLYVVGFEFGINYPAACYWKNGKKVSLSNGETSGVATDIWIDGEDVYVAGSIKNAAGNPEAYYWKNGVIKKIPGTYASGILVKDNSLYITGDLGVAKYWKDGNLVSVTGSKNTGVDIAPKRMKIFGSDLYMIGIGEYWKNGEVVTIGNGAKDVHATYDFAVQGDDVYMAGFRHPREIYEPTYWKNGVPVSVTDGKFNGGVSAIVAKPKTK</sequence>
<comment type="caution">
    <text evidence="1">The sequence shown here is derived from an EMBL/GenBank/DDBJ whole genome shotgun (WGS) entry which is preliminary data.</text>
</comment>
<reference evidence="1 2" key="1">
    <citation type="submission" date="2018-06" db="EMBL/GenBank/DDBJ databases">
        <title>Chryseolinea flavus sp. nov., a member of the phylum Bacteroidetes isolated from soil.</title>
        <authorList>
            <person name="Li Y."/>
            <person name="Wang J."/>
        </authorList>
    </citation>
    <scope>NUCLEOTIDE SEQUENCE [LARGE SCALE GENOMIC DNA]</scope>
    <source>
        <strain evidence="1 2">SDU1-6</strain>
    </source>
</reference>
<organism evidence="1 2">
    <name type="scientific">Pseudochryseolinea flava</name>
    <dbReference type="NCBI Taxonomy" id="2059302"/>
    <lineage>
        <taxon>Bacteria</taxon>
        <taxon>Pseudomonadati</taxon>
        <taxon>Bacteroidota</taxon>
        <taxon>Cytophagia</taxon>
        <taxon>Cytophagales</taxon>
        <taxon>Fulvivirgaceae</taxon>
        <taxon>Pseudochryseolinea</taxon>
    </lineage>
</organism>
<name>A0A364Y2Q4_9BACT</name>
<keyword evidence="2" id="KW-1185">Reference proteome</keyword>